<dbReference type="EMBL" id="JAVBVO010000001">
    <property type="protein sequence ID" value="MDZ5757484.1"/>
    <property type="molecule type" value="Genomic_DNA"/>
</dbReference>
<sequence>MSYTFITPQDKADFIFINECLLKKDFMSNISENPSENSFILIIKFKKKNIGIFIPSIHTITNIKYSRPCIYILEKYRNNTSISLCKAMEYLFETENVARVIIQVYSHNILMINCMNNLNITFRGTISNVKTYNNSHSSIHFYDIGHRKYQELRRFFSG</sequence>
<evidence type="ECO:0000313" key="2">
    <source>
        <dbReference type="Proteomes" id="UP001290462"/>
    </source>
</evidence>
<dbReference type="RefSeq" id="WP_322808396.1">
    <property type="nucleotide sequence ID" value="NZ_JAVBVO010000001.1"/>
</dbReference>
<reference evidence="1" key="1">
    <citation type="submission" date="2023-08" db="EMBL/GenBank/DDBJ databases">
        <title>Genomic characterization of piscicolin 126 produced by Carnobacterium maltaromaticum CM22 strain isolated from salmon (Salmo salar).</title>
        <authorList>
            <person name="Gonzalez-Gragera E."/>
            <person name="Garcia-Lopez J.D."/>
            <person name="Teso-Perez C."/>
            <person name="Gimenez-Hernandez I."/>
            <person name="Peralta-Sanchez J.M."/>
            <person name="Valdivia E."/>
            <person name="Montalban-Lopez M."/>
            <person name="Martin-Platero A.M."/>
            <person name="Banos A."/>
            <person name="Martinez-Bueno M."/>
        </authorList>
    </citation>
    <scope>NUCLEOTIDE SEQUENCE</scope>
    <source>
        <strain evidence="1">CM22</strain>
    </source>
</reference>
<dbReference type="AlphaFoldDB" id="A0AAW9JZB5"/>
<gene>
    <name evidence="1" type="ORF">RAK27_02280</name>
</gene>
<name>A0AAW9JZB5_CARML</name>
<accession>A0AAW9JZB5</accession>
<evidence type="ECO:0008006" key="3">
    <source>
        <dbReference type="Google" id="ProtNLM"/>
    </source>
</evidence>
<organism evidence="1 2">
    <name type="scientific">Carnobacterium maltaromaticum</name>
    <name type="common">Carnobacterium piscicola</name>
    <dbReference type="NCBI Taxonomy" id="2751"/>
    <lineage>
        <taxon>Bacteria</taxon>
        <taxon>Bacillati</taxon>
        <taxon>Bacillota</taxon>
        <taxon>Bacilli</taxon>
        <taxon>Lactobacillales</taxon>
        <taxon>Carnobacteriaceae</taxon>
        <taxon>Carnobacterium</taxon>
    </lineage>
</organism>
<comment type="caution">
    <text evidence="1">The sequence shown here is derived from an EMBL/GenBank/DDBJ whole genome shotgun (WGS) entry which is preliminary data.</text>
</comment>
<evidence type="ECO:0000313" key="1">
    <source>
        <dbReference type="EMBL" id="MDZ5757484.1"/>
    </source>
</evidence>
<protein>
    <recommendedName>
        <fullName evidence="3">N-acetyltransferase domain-containing protein</fullName>
    </recommendedName>
</protein>
<dbReference type="Proteomes" id="UP001290462">
    <property type="component" value="Unassembled WGS sequence"/>
</dbReference>
<proteinExistence type="predicted"/>
<dbReference type="Gene3D" id="3.40.630.30">
    <property type="match status" value="1"/>
</dbReference>